<dbReference type="EMBL" id="VCIW01000005">
    <property type="protein sequence ID" value="TLS52209.1"/>
    <property type="molecule type" value="Genomic_DNA"/>
</dbReference>
<reference evidence="2 3" key="1">
    <citation type="submission" date="2019-05" db="EMBL/GenBank/DDBJ databases">
        <authorList>
            <person name="Narsing Rao M.P."/>
            <person name="Li W.J."/>
        </authorList>
    </citation>
    <scope>NUCLEOTIDE SEQUENCE [LARGE SCALE GENOMIC DNA]</scope>
    <source>
        <strain evidence="2 3">SYSU_K30003</strain>
    </source>
</reference>
<evidence type="ECO:0000313" key="3">
    <source>
        <dbReference type="Proteomes" id="UP000309676"/>
    </source>
</evidence>
<evidence type="ECO:0000313" key="2">
    <source>
        <dbReference type="EMBL" id="TLS52209.1"/>
    </source>
</evidence>
<dbReference type="CDD" id="cd02440">
    <property type="entry name" value="AdoMet_MTases"/>
    <property type="match status" value="1"/>
</dbReference>
<gene>
    <name evidence="2" type="ORF">FE782_09535</name>
</gene>
<dbReference type="OrthoDB" id="9804312at2"/>
<sequence>MNRIERIRSMEKQYHDACYENNKLFQEGSWLHKPVKTVLDLFSLFDQKEEVQILDLGCGVGRNSIPIAEKLKHRSGKVVCVDLLESAVSILGKYANQYGVEEWIDRTQIDIGNFPIGFERYDYIFSVSSLEHLDSEATFDKVITNMIQGTKVGGVNCIIISTNVTETLIDSGTNVEPMYELNFETQYLIDKFQDAYRGWETLKQTTRPYDVEIEREGKRVLLHGDVVTWAVQKVGNCV</sequence>
<keyword evidence="2" id="KW-0808">Transferase</keyword>
<feature type="domain" description="Tellurite resistance methyltransferase TehB-like" evidence="1">
    <location>
        <begin position="51"/>
        <end position="204"/>
    </location>
</feature>
<evidence type="ECO:0000259" key="1">
    <source>
        <dbReference type="Pfam" id="PF03848"/>
    </source>
</evidence>
<dbReference type="InterPro" id="IPR029063">
    <property type="entry name" value="SAM-dependent_MTases_sf"/>
</dbReference>
<dbReference type="RefSeq" id="WP_138193866.1">
    <property type="nucleotide sequence ID" value="NZ_VCIW01000005.1"/>
</dbReference>
<protein>
    <submittedName>
        <fullName evidence="2">Class I SAM-dependent methyltransferase</fullName>
    </submittedName>
</protein>
<dbReference type="Proteomes" id="UP000309676">
    <property type="component" value="Unassembled WGS sequence"/>
</dbReference>
<dbReference type="AlphaFoldDB" id="A0A5R9GAW3"/>
<dbReference type="SUPFAM" id="SSF53335">
    <property type="entry name" value="S-adenosyl-L-methionine-dependent methyltransferases"/>
    <property type="match status" value="1"/>
</dbReference>
<dbReference type="GO" id="GO:0008168">
    <property type="term" value="F:methyltransferase activity"/>
    <property type="evidence" value="ECO:0007669"/>
    <property type="project" value="UniProtKB-KW"/>
</dbReference>
<dbReference type="GO" id="GO:0032259">
    <property type="term" value="P:methylation"/>
    <property type="evidence" value="ECO:0007669"/>
    <property type="project" value="UniProtKB-KW"/>
</dbReference>
<name>A0A5R9GAW3_9BACL</name>
<dbReference type="Gene3D" id="3.40.50.150">
    <property type="entry name" value="Vaccinia Virus protein VP39"/>
    <property type="match status" value="1"/>
</dbReference>
<organism evidence="2 3">
    <name type="scientific">Paenibacillus antri</name>
    <dbReference type="NCBI Taxonomy" id="2582848"/>
    <lineage>
        <taxon>Bacteria</taxon>
        <taxon>Bacillati</taxon>
        <taxon>Bacillota</taxon>
        <taxon>Bacilli</taxon>
        <taxon>Bacillales</taxon>
        <taxon>Paenibacillaceae</taxon>
        <taxon>Paenibacillus</taxon>
    </lineage>
</organism>
<accession>A0A5R9GAW3</accession>
<proteinExistence type="predicted"/>
<keyword evidence="2" id="KW-0489">Methyltransferase</keyword>
<dbReference type="Pfam" id="PF03848">
    <property type="entry name" value="TehB"/>
    <property type="match status" value="1"/>
</dbReference>
<comment type="caution">
    <text evidence="2">The sequence shown here is derived from an EMBL/GenBank/DDBJ whole genome shotgun (WGS) entry which is preliminary data.</text>
</comment>
<dbReference type="InterPro" id="IPR015985">
    <property type="entry name" value="TehB-like_dom"/>
</dbReference>
<keyword evidence="3" id="KW-1185">Reference proteome</keyword>